<organism evidence="2 3">
    <name type="scientific">Phoenicibacter congonensis</name>
    <dbReference type="NCBI Taxonomy" id="1944646"/>
    <lineage>
        <taxon>Bacteria</taxon>
        <taxon>Bacillati</taxon>
        <taxon>Actinomycetota</taxon>
        <taxon>Coriobacteriia</taxon>
        <taxon>Eggerthellales</taxon>
        <taxon>Eggerthellaceae</taxon>
        <taxon>Phoenicibacter</taxon>
    </lineage>
</organism>
<accession>A0AA43RIP4</accession>
<evidence type="ECO:0000313" key="2">
    <source>
        <dbReference type="EMBL" id="MDO4842512.1"/>
    </source>
</evidence>
<dbReference type="Gene3D" id="3.30.950.30">
    <property type="entry name" value="Schlafen, AAA domain"/>
    <property type="match status" value="1"/>
</dbReference>
<dbReference type="AlphaFoldDB" id="A0AA43RIP4"/>
<reference evidence="2" key="1">
    <citation type="submission" date="2023-07" db="EMBL/GenBank/DDBJ databases">
        <title>Between Cages and Wild: Unraveling the Impact of Captivity on Animal Microbiomes and Antimicrobial Resistance.</title>
        <authorList>
            <person name="Schmartz G.P."/>
            <person name="Rehner J."/>
            <person name="Schuff M.J."/>
            <person name="Becker S.L."/>
            <person name="Kravczyk M."/>
            <person name="Gurevich A."/>
            <person name="Francke R."/>
            <person name="Mueller R."/>
            <person name="Keller V."/>
            <person name="Keller A."/>
        </authorList>
    </citation>
    <scope>NUCLEOTIDE SEQUENCE</scope>
    <source>
        <strain evidence="2">S12M_St_49</strain>
    </source>
</reference>
<feature type="domain" description="Schlafen AlbA-2" evidence="1">
    <location>
        <begin position="6"/>
        <end position="84"/>
    </location>
</feature>
<dbReference type="GO" id="GO:0005524">
    <property type="term" value="F:ATP binding"/>
    <property type="evidence" value="ECO:0007669"/>
    <property type="project" value="UniProtKB-KW"/>
</dbReference>
<gene>
    <name evidence="2" type="ORF">Q3982_07555</name>
</gene>
<dbReference type="EMBL" id="JAUMVS010000198">
    <property type="protein sequence ID" value="MDO4842512.1"/>
    <property type="molecule type" value="Genomic_DNA"/>
</dbReference>
<dbReference type="InterPro" id="IPR038461">
    <property type="entry name" value="Schlafen_AlbA_2_dom_sf"/>
</dbReference>
<keyword evidence="3" id="KW-1185">Reference proteome</keyword>
<proteinExistence type="predicted"/>
<keyword evidence="2" id="KW-0547">Nucleotide-binding</keyword>
<keyword evidence="2" id="KW-0067">ATP-binding</keyword>
<feature type="non-terminal residue" evidence="2">
    <location>
        <position position="92"/>
    </location>
</feature>
<name>A0AA43RIP4_9ACTN</name>
<dbReference type="Pfam" id="PF04326">
    <property type="entry name" value="SLFN_AlbA_2"/>
    <property type="match status" value="1"/>
</dbReference>
<dbReference type="InterPro" id="IPR007421">
    <property type="entry name" value="Schlafen_AlbA_2_dom"/>
</dbReference>
<evidence type="ECO:0000259" key="1">
    <source>
        <dbReference type="Pfam" id="PF04326"/>
    </source>
</evidence>
<comment type="caution">
    <text evidence="2">The sequence shown here is derived from an EMBL/GenBank/DDBJ whole genome shotgun (WGS) entry which is preliminary data.</text>
</comment>
<dbReference type="Proteomes" id="UP001168575">
    <property type="component" value="Unassembled WGS sequence"/>
</dbReference>
<evidence type="ECO:0000313" key="3">
    <source>
        <dbReference type="Proteomes" id="UP001168575"/>
    </source>
</evidence>
<sequence>MNLGIENEYQEFKAGLGQLDKGLKSLAAMLNKHGQAAVYFGVDDNGDVCGLSIGKDTLMDIRNRIRDTIDPRIYADIQEQTDDSGKKYIKVT</sequence>
<protein>
    <submittedName>
        <fullName evidence="2">ATP-binding protein</fullName>
    </submittedName>
</protein>